<dbReference type="GeneID" id="111017501"/>
<evidence type="ECO:0000313" key="2">
    <source>
        <dbReference type="Proteomes" id="UP000504603"/>
    </source>
</evidence>
<dbReference type="PANTHER" id="PTHR47481:SF34">
    <property type="entry name" value="CCHC-TYPE DOMAIN-CONTAINING PROTEIN"/>
    <property type="match status" value="1"/>
</dbReference>
<feature type="compositionally biased region" description="Low complexity" evidence="1">
    <location>
        <begin position="167"/>
        <end position="184"/>
    </location>
</feature>
<reference evidence="3" key="1">
    <citation type="submission" date="2025-08" db="UniProtKB">
        <authorList>
            <consortium name="RefSeq"/>
        </authorList>
    </citation>
    <scope>IDENTIFICATION</scope>
    <source>
        <strain evidence="3">OHB3-1</strain>
    </source>
</reference>
<protein>
    <submittedName>
        <fullName evidence="3">Uncharacterized protein LOC111017501</fullName>
    </submittedName>
</protein>
<name>A0A6J1D5J0_MOMCH</name>
<dbReference type="Proteomes" id="UP000504603">
    <property type="component" value="Unplaced"/>
</dbReference>
<dbReference type="OrthoDB" id="1845088at2759"/>
<feature type="region of interest" description="Disordered" evidence="1">
    <location>
        <begin position="1"/>
        <end position="22"/>
    </location>
</feature>
<dbReference type="AlphaFoldDB" id="A0A6J1D5J0"/>
<dbReference type="Pfam" id="PF14223">
    <property type="entry name" value="Retrotran_gag_2"/>
    <property type="match status" value="1"/>
</dbReference>
<gene>
    <name evidence="3" type="primary">LOC111017501</name>
</gene>
<dbReference type="KEGG" id="mcha:111017501"/>
<evidence type="ECO:0000256" key="1">
    <source>
        <dbReference type="SAM" id="MobiDB-lite"/>
    </source>
</evidence>
<keyword evidence="2" id="KW-1185">Reference proteome</keyword>
<feature type="region of interest" description="Disordered" evidence="1">
    <location>
        <begin position="164"/>
        <end position="190"/>
    </location>
</feature>
<accession>A0A6J1D5J0</accession>
<dbReference type="PANTHER" id="PTHR47481">
    <property type="match status" value="1"/>
</dbReference>
<proteinExistence type="predicted"/>
<organism evidence="2 3">
    <name type="scientific">Momordica charantia</name>
    <name type="common">Bitter gourd</name>
    <name type="synonym">Balsam pear</name>
    <dbReference type="NCBI Taxonomy" id="3673"/>
    <lineage>
        <taxon>Eukaryota</taxon>
        <taxon>Viridiplantae</taxon>
        <taxon>Streptophyta</taxon>
        <taxon>Embryophyta</taxon>
        <taxon>Tracheophyta</taxon>
        <taxon>Spermatophyta</taxon>
        <taxon>Magnoliopsida</taxon>
        <taxon>eudicotyledons</taxon>
        <taxon>Gunneridae</taxon>
        <taxon>Pentapetalae</taxon>
        <taxon>rosids</taxon>
        <taxon>fabids</taxon>
        <taxon>Cucurbitales</taxon>
        <taxon>Cucurbitaceae</taxon>
        <taxon>Momordiceae</taxon>
        <taxon>Momordica</taxon>
    </lineage>
</organism>
<sequence>MFVQQSIGNMETSQTNISAPSSSSIATEAAINPLYESWVTTDQLLLGWLYNSMTPEVATQVMGYENACDLWAAIQELFGVQSQAEEDYLRQVFQQTRKGSLKMTDFLRVMKSHADNLGQAGSPVPTRSLISQVLLGLDEEYNPVVATIQGKRGISWPEMQAEFRSVSGGNQRQNQNSQPPFNNNRGGGRN</sequence>
<dbReference type="RefSeq" id="XP_022148963.1">
    <property type="nucleotide sequence ID" value="XM_022293271.1"/>
</dbReference>
<evidence type="ECO:0000313" key="3">
    <source>
        <dbReference type="RefSeq" id="XP_022148963.1"/>
    </source>
</evidence>